<feature type="coiled-coil region" evidence="1">
    <location>
        <begin position="36"/>
        <end position="202"/>
    </location>
</feature>
<accession>A0ABT7HQQ3</accession>
<reference evidence="2" key="2">
    <citation type="journal article" date="2023" name="Microorganisms">
        <title>Isolation and Genomic Characteristics of Cat-Borne Campylobacter felis sp. nov. and Sheep-Borne Campylobacter ovis sp. nov.</title>
        <authorList>
            <person name="Wang H."/>
            <person name="Li Y."/>
            <person name="Gu Y."/>
            <person name="Zhou G."/>
            <person name="Chen X."/>
            <person name="Zhang X."/>
            <person name="Shao Z."/>
            <person name="Zhang J."/>
            <person name="Zhang M."/>
        </authorList>
    </citation>
    <scope>NUCLEOTIDE SEQUENCE</scope>
    <source>
        <strain evidence="2">PS10</strain>
    </source>
</reference>
<dbReference type="InterPro" id="IPR019219">
    <property type="entry name" value="DUF2130"/>
</dbReference>
<sequence length="419" mass="48530">MSQMIKCPKCGEILDISDSLKSEIERELLAKFNASKAEFEKEAALKRAEYKKHLDELENKRVEFENSVKTAVSERLKNEKIELESTLKQKIQAENLEILNALKNELNQKSKEITELNLKGIELEKIRREKDELEANLRAKAEAELNEKILAEREKISKELQAQNELKFRQKDDALEMMKRQIDELKRKAEQGSEQLQGEVQEVAIEEWLRLKFPLDEVVEIKKGQSGADCVQIVHTREFTNCGKIYYESKRTKDFKEEWIAKFKNDMRSQNADIGILVTQTMPKDMERVGLRDGVWVCSFEEFKGLCFVLRESLVRLMSAKIMSENRSDKMSLLYSYLTGNEFRLSIELIVGSFMQMKSDLESEKRSFERIWKKREKQIEQVLTNTTNMYGALQGIAGNAIADVEILSIENLAGDESDS</sequence>
<dbReference type="Proteomes" id="UP001173801">
    <property type="component" value="Unassembled WGS sequence"/>
</dbReference>
<keyword evidence="1" id="KW-0175">Coiled coil</keyword>
<evidence type="ECO:0000313" key="3">
    <source>
        <dbReference type="Proteomes" id="UP001173801"/>
    </source>
</evidence>
<gene>
    <name evidence="2" type="ORF">NYG85_07640</name>
</gene>
<evidence type="ECO:0000313" key="2">
    <source>
        <dbReference type="EMBL" id="MDL0089234.1"/>
    </source>
</evidence>
<proteinExistence type="predicted"/>
<keyword evidence="3" id="KW-1185">Reference proteome</keyword>
<name>A0ABT7HQQ3_9BACT</name>
<reference evidence="2" key="1">
    <citation type="submission" date="2022-08" db="EMBL/GenBank/DDBJ databases">
        <authorList>
            <person name="Wang H."/>
        </authorList>
    </citation>
    <scope>NUCLEOTIDE SEQUENCE</scope>
    <source>
        <strain evidence="2">PS10</strain>
    </source>
</reference>
<evidence type="ECO:0000256" key="1">
    <source>
        <dbReference type="SAM" id="Coils"/>
    </source>
</evidence>
<dbReference type="Pfam" id="PF09903">
    <property type="entry name" value="DUF2130"/>
    <property type="match status" value="1"/>
</dbReference>
<dbReference type="EMBL" id="JANURM010000009">
    <property type="protein sequence ID" value="MDL0089234.1"/>
    <property type="molecule type" value="Genomic_DNA"/>
</dbReference>
<comment type="caution">
    <text evidence="2">The sequence shown here is derived from an EMBL/GenBank/DDBJ whole genome shotgun (WGS) entry which is preliminary data.</text>
</comment>
<organism evidence="2 3">
    <name type="scientific">Campylobacter gastrosuis</name>
    <dbReference type="NCBI Taxonomy" id="2974576"/>
    <lineage>
        <taxon>Bacteria</taxon>
        <taxon>Pseudomonadati</taxon>
        <taxon>Campylobacterota</taxon>
        <taxon>Epsilonproteobacteria</taxon>
        <taxon>Campylobacterales</taxon>
        <taxon>Campylobacteraceae</taxon>
        <taxon>Campylobacter</taxon>
    </lineage>
</organism>
<protein>
    <submittedName>
        <fullName evidence="2">DUF2130 domain-containing protein</fullName>
    </submittedName>
</protein>